<dbReference type="InterPro" id="IPR036523">
    <property type="entry name" value="SurE-like_sf"/>
</dbReference>
<keyword evidence="5" id="KW-0732">Signal</keyword>
<keyword evidence="3" id="KW-0378">Hydrolase</keyword>
<accession>A0AAN7BM56</accession>
<dbReference type="PANTHER" id="PTHR30457:SF0">
    <property type="entry name" value="PHOSPHATASE, PUTATIVE (AFU_ORTHOLOGUE AFUA_4G01070)-RELATED"/>
    <property type="match status" value="1"/>
</dbReference>
<evidence type="ECO:0000256" key="4">
    <source>
        <dbReference type="SAM" id="MobiDB-lite"/>
    </source>
</evidence>
<evidence type="ECO:0000256" key="1">
    <source>
        <dbReference type="ARBA" id="ARBA00011062"/>
    </source>
</evidence>
<feature type="chain" id="PRO_5042933279" evidence="5">
    <location>
        <begin position="20"/>
        <end position="347"/>
    </location>
</feature>
<comment type="similarity">
    <text evidence="1">Belongs to the SurE nucleotidase family.</text>
</comment>
<keyword evidence="2" id="KW-0479">Metal-binding</keyword>
<evidence type="ECO:0000313" key="7">
    <source>
        <dbReference type="EMBL" id="KAK4225852.1"/>
    </source>
</evidence>
<organism evidence="7 8">
    <name type="scientific">Podospora fimiseda</name>
    <dbReference type="NCBI Taxonomy" id="252190"/>
    <lineage>
        <taxon>Eukaryota</taxon>
        <taxon>Fungi</taxon>
        <taxon>Dikarya</taxon>
        <taxon>Ascomycota</taxon>
        <taxon>Pezizomycotina</taxon>
        <taxon>Sordariomycetes</taxon>
        <taxon>Sordariomycetidae</taxon>
        <taxon>Sordariales</taxon>
        <taxon>Podosporaceae</taxon>
        <taxon>Podospora</taxon>
    </lineage>
</organism>
<evidence type="ECO:0000256" key="2">
    <source>
        <dbReference type="ARBA" id="ARBA00022723"/>
    </source>
</evidence>
<dbReference type="Proteomes" id="UP001301958">
    <property type="component" value="Unassembled WGS sequence"/>
</dbReference>
<proteinExistence type="inferred from homology"/>
<feature type="domain" description="Survival protein SurE-like phosphatase/nucleotidase" evidence="6">
    <location>
        <begin position="22"/>
        <end position="210"/>
    </location>
</feature>
<feature type="region of interest" description="Disordered" evidence="4">
    <location>
        <begin position="296"/>
        <end position="315"/>
    </location>
</feature>
<dbReference type="EMBL" id="MU865358">
    <property type="protein sequence ID" value="KAK4225852.1"/>
    <property type="molecule type" value="Genomic_DNA"/>
</dbReference>
<dbReference type="GO" id="GO:0046872">
    <property type="term" value="F:metal ion binding"/>
    <property type="evidence" value="ECO:0007669"/>
    <property type="project" value="UniProtKB-KW"/>
</dbReference>
<reference evidence="7" key="1">
    <citation type="journal article" date="2023" name="Mol. Phylogenet. Evol.">
        <title>Genome-scale phylogeny and comparative genomics of the fungal order Sordariales.</title>
        <authorList>
            <person name="Hensen N."/>
            <person name="Bonometti L."/>
            <person name="Westerberg I."/>
            <person name="Brannstrom I.O."/>
            <person name="Guillou S."/>
            <person name="Cros-Aarteil S."/>
            <person name="Calhoun S."/>
            <person name="Haridas S."/>
            <person name="Kuo A."/>
            <person name="Mondo S."/>
            <person name="Pangilinan J."/>
            <person name="Riley R."/>
            <person name="LaButti K."/>
            <person name="Andreopoulos B."/>
            <person name="Lipzen A."/>
            <person name="Chen C."/>
            <person name="Yan M."/>
            <person name="Daum C."/>
            <person name="Ng V."/>
            <person name="Clum A."/>
            <person name="Steindorff A."/>
            <person name="Ohm R.A."/>
            <person name="Martin F."/>
            <person name="Silar P."/>
            <person name="Natvig D.O."/>
            <person name="Lalanne C."/>
            <person name="Gautier V."/>
            <person name="Ament-Velasquez S.L."/>
            <person name="Kruys A."/>
            <person name="Hutchinson M.I."/>
            <person name="Powell A.J."/>
            <person name="Barry K."/>
            <person name="Miller A.N."/>
            <person name="Grigoriev I.V."/>
            <person name="Debuchy R."/>
            <person name="Gladieux P."/>
            <person name="Hiltunen Thoren M."/>
            <person name="Johannesson H."/>
        </authorList>
    </citation>
    <scope>NUCLEOTIDE SEQUENCE</scope>
    <source>
        <strain evidence="7">CBS 990.96</strain>
    </source>
</reference>
<dbReference type="Gene3D" id="3.40.1210.10">
    <property type="entry name" value="Survival protein SurE-like phosphatase/nucleotidase"/>
    <property type="match status" value="1"/>
</dbReference>
<evidence type="ECO:0000313" key="8">
    <source>
        <dbReference type="Proteomes" id="UP001301958"/>
    </source>
</evidence>
<gene>
    <name evidence="7" type="ORF">QBC38DRAFT_481949</name>
</gene>
<protein>
    <submittedName>
        <fullName evidence="7">Acid phosphatase</fullName>
    </submittedName>
</protein>
<evidence type="ECO:0000259" key="6">
    <source>
        <dbReference type="Pfam" id="PF01975"/>
    </source>
</evidence>
<keyword evidence="8" id="KW-1185">Reference proteome</keyword>
<name>A0AAN7BM56_9PEZI</name>
<dbReference type="AlphaFoldDB" id="A0AAN7BM56"/>
<reference evidence="7" key="2">
    <citation type="submission" date="2023-05" db="EMBL/GenBank/DDBJ databases">
        <authorList>
            <consortium name="Lawrence Berkeley National Laboratory"/>
            <person name="Steindorff A."/>
            <person name="Hensen N."/>
            <person name="Bonometti L."/>
            <person name="Westerberg I."/>
            <person name="Brannstrom I.O."/>
            <person name="Guillou S."/>
            <person name="Cros-Aarteil S."/>
            <person name="Calhoun S."/>
            <person name="Haridas S."/>
            <person name="Kuo A."/>
            <person name="Mondo S."/>
            <person name="Pangilinan J."/>
            <person name="Riley R."/>
            <person name="Labutti K."/>
            <person name="Andreopoulos B."/>
            <person name="Lipzen A."/>
            <person name="Chen C."/>
            <person name="Yanf M."/>
            <person name="Daum C."/>
            <person name="Ng V."/>
            <person name="Clum A."/>
            <person name="Ohm R."/>
            <person name="Martin F."/>
            <person name="Silar P."/>
            <person name="Natvig D."/>
            <person name="Lalanne C."/>
            <person name="Gautier V."/>
            <person name="Ament-Velasquez S.L."/>
            <person name="Kruys A."/>
            <person name="Hutchinson M.I."/>
            <person name="Powell A.J."/>
            <person name="Barry K."/>
            <person name="Miller A.N."/>
            <person name="Grigoriev I.V."/>
            <person name="Debuchy R."/>
            <person name="Gladieux P."/>
            <person name="Thoren M.H."/>
            <person name="Johannesson H."/>
        </authorList>
    </citation>
    <scope>NUCLEOTIDE SEQUENCE</scope>
    <source>
        <strain evidence="7">CBS 990.96</strain>
    </source>
</reference>
<dbReference type="InterPro" id="IPR030048">
    <property type="entry name" value="SurE"/>
</dbReference>
<comment type="caution">
    <text evidence="7">The sequence shown here is derived from an EMBL/GenBank/DDBJ whole genome shotgun (WGS) entry which is preliminary data.</text>
</comment>
<evidence type="ECO:0000256" key="5">
    <source>
        <dbReference type="SAM" id="SignalP"/>
    </source>
</evidence>
<evidence type="ECO:0000256" key="3">
    <source>
        <dbReference type="ARBA" id="ARBA00022801"/>
    </source>
</evidence>
<feature type="signal peptide" evidence="5">
    <location>
        <begin position="1"/>
        <end position="19"/>
    </location>
</feature>
<dbReference type="Pfam" id="PF01975">
    <property type="entry name" value="SurE"/>
    <property type="match status" value="1"/>
</dbReference>
<dbReference type="PANTHER" id="PTHR30457">
    <property type="entry name" value="5'-NUCLEOTIDASE SURE"/>
    <property type="match status" value="1"/>
</dbReference>
<dbReference type="SUPFAM" id="SSF64167">
    <property type="entry name" value="SurE-like"/>
    <property type="match status" value="1"/>
</dbReference>
<dbReference type="GO" id="GO:0008252">
    <property type="term" value="F:nucleotidase activity"/>
    <property type="evidence" value="ECO:0007669"/>
    <property type="project" value="InterPro"/>
</dbReference>
<dbReference type="InterPro" id="IPR002828">
    <property type="entry name" value="SurE-like_Pase/nucleotidase"/>
</dbReference>
<sequence length="347" mass="37127">MRFSQLLAVGAGLLDTAHGMNILITNNDGFGTANIRELYKQMKSLGHNCYIVASPTSQTDAGFRGGFTTHSTLAEDDDWGIVKAGARSLGPDPSDDHIWYYNGTPAAQVVVGLDYILPTFGKIASPDLVISESGPNAASTSDFFLQSISGTMSATYVAIERDIPAMVFWTGNNTSTTTARIASTLVQAFINKAAGGRVLPPGYGVTVKLPYITDECTNPPFILQRLFSGVTYNAKSDLFTQNTNMMNSTCVSSVTVFAFEMVGYDTTYHRECFNVTDVTTIIPVVVQSNGSVPVPGGLRPNASVSQPPTPDGPFSHPPTIISMGSVAVGQWSLGIMMFTIGIWACMW</sequence>